<keyword evidence="3" id="KW-0645">Protease</keyword>
<dbReference type="CDD" id="cd00032">
    <property type="entry name" value="CASc"/>
    <property type="match status" value="1"/>
</dbReference>
<evidence type="ECO:0000256" key="7">
    <source>
        <dbReference type="ARBA" id="ARBA00022737"/>
    </source>
</evidence>
<evidence type="ECO:0000256" key="10">
    <source>
        <dbReference type="ARBA" id="ARBA00022801"/>
    </source>
</evidence>
<evidence type="ECO:0000256" key="4">
    <source>
        <dbReference type="ARBA" id="ARBA00022679"/>
    </source>
</evidence>
<keyword evidence="9" id="KW-0833">Ubl conjugation pathway</keyword>
<dbReference type="GO" id="GO:0016567">
    <property type="term" value="P:protein ubiquitination"/>
    <property type="evidence" value="ECO:0007669"/>
    <property type="project" value="UniProtKB-UniPathway"/>
</dbReference>
<dbReference type="InterPro" id="IPR015917">
    <property type="entry name" value="Pept_C14A"/>
</dbReference>
<dbReference type="AlphaFoldDB" id="A0A6P8HM59"/>
<keyword evidence="11" id="KW-0862">Zinc</keyword>
<dbReference type="InParanoid" id="A0A6P8HM59"/>
<dbReference type="RefSeq" id="XP_031553730.1">
    <property type="nucleotide sequence ID" value="XM_031697870.1"/>
</dbReference>
<dbReference type="PANTHER" id="PTHR47901:SF8">
    <property type="entry name" value="CASPASE-3"/>
    <property type="match status" value="1"/>
</dbReference>
<keyword evidence="10" id="KW-0378">Hydrolase</keyword>
<dbReference type="OrthoDB" id="6114029at2759"/>
<dbReference type="SUPFAM" id="SSF52129">
    <property type="entry name" value="Caspase-like"/>
    <property type="match status" value="1"/>
</dbReference>
<comment type="similarity">
    <text evidence="2 12">Belongs to the peptidase C14A family.</text>
</comment>
<comment type="pathway">
    <text evidence="1">Protein modification; protein ubiquitination.</text>
</comment>
<dbReference type="GO" id="GO:0016740">
    <property type="term" value="F:transferase activity"/>
    <property type="evidence" value="ECO:0007669"/>
    <property type="project" value="UniProtKB-KW"/>
</dbReference>
<sequence length="574" mass="65442">MIPVNNNERFQVKDKVIIHLDPNDLHQIIKTKYGHWDDDLERGIFEVGIVENDDDNGVEVKYETLKEALLFPHDVLSKVHDLRVKDRATISVYKEKVKILQEGHRGWIDQMEEVLGQEGIVTEIDEKGDANVEVGETKLWFNPAALILESKEEEREPAGTVMTDDAKEGAEGGDGTLAVTEKRVKKSLPEEALETLEALPDLFKNRIEGLSNFITEGFKKFREDTRKKLPITVIFGDNQVDSCKSDQSNNAEEIDSLEGQACAPLQSAESTEELKSSDEDEDEDFFVRPTIMRRIAPENQPHRTDNVYEMTLYPRGVAMIVNIKNFTIDPGHPMFGKLEERLGSEKDQENFTLLFEYLGFLVETINRTSGDELLAELHRISTEYDFSTTDCFVLCIMSHGENDSIYASDGKRLPPSLIVSLFWNSRCKSLAGKPKLFFFQGCRGKRKDRGVPLSDVPGDEMKTAINDSFPSTSESNDASTIPETADILEFYSCYVGFNAFRNSETGSPFIQTIVEVFRKYACRHHILELITKVKKRVSESQHLGKKQMPQHNSTLLKYLYFWPGIDFWDEYPKY</sequence>
<evidence type="ECO:0000256" key="2">
    <source>
        <dbReference type="ARBA" id="ARBA00010134"/>
    </source>
</evidence>
<gene>
    <name evidence="17" type="primary">LOC116290769</name>
</gene>
<keyword evidence="7" id="KW-0677">Repeat</keyword>
<keyword evidence="4" id="KW-0808">Transferase</keyword>
<dbReference type="PANTHER" id="PTHR47901">
    <property type="entry name" value="CASPASE RECRUITMENT DOMAIN-CONTAINING PROTEIN 18"/>
    <property type="match status" value="1"/>
</dbReference>
<proteinExistence type="inferred from homology"/>
<evidence type="ECO:0000259" key="15">
    <source>
        <dbReference type="PROSITE" id="PS50208"/>
    </source>
</evidence>
<evidence type="ECO:0000256" key="3">
    <source>
        <dbReference type="ARBA" id="ARBA00022670"/>
    </source>
</evidence>
<evidence type="ECO:0000256" key="1">
    <source>
        <dbReference type="ARBA" id="ARBA00004906"/>
    </source>
</evidence>
<dbReference type="InterPro" id="IPR002138">
    <property type="entry name" value="Pept_C14_p10"/>
</dbReference>
<evidence type="ECO:0000256" key="13">
    <source>
        <dbReference type="SAM" id="MobiDB-lite"/>
    </source>
</evidence>
<dbReference type="PROSITE" id="PS50207">
    <property type="entry name" value="CASPASE_P10"/>
    <property type="match status" value="1"/>
</dbReference>
<dbReference type="GO" id="GO:0008270">
    <property type="term" value="F:zinc ion binding"/>
    <property type="evidence" value="ECO:0007669"/>
    <property type="project" value="UniProtKB-KW"/>
</dbReference>
<dbReference type="KEGG" id="aten:116290769"/>
<dbReference type="PRINTS" id="PR00376">
    <property type="entry name" value="IL1BCENZYME"/>
</dbReference>
<evidence type="ECO:0000259" key="14">
    <source>
        <dbReference type="PROSITE" id="PS50207"/>
    </source>
</evidence>
<protein>
    <submittedName>
        <fullName evidence="17">Caspase-2-like</fullName>
    </submittedName>
</protein>
<keyword evidence="6" id="KW-0479">Metal-binding</keyword>
<evidence type="ECO:0000313" key="16">
    <source>
        <dbReference type="Proteomes" id="UP000515163"/>
    </source>
</evidence>
<evidence type="ECO:0000256" key="6">
    <source>
        <dbReference type="ARBA" id="ARBA00022723"/>
    </source>
</evidence>
<feature type="domain" description="Caspase family p10" evidence="14">
    <location>
        <begin position="477"/>
        <end position="563"/>
    </location>
</feature>
<dbReference type="InterPro" id="IPR002398">
    <property type="entry name" value="Pept_C14"/>
</dbReference>
<organism evidence="16 17">
    <name type="scientific">Actinia tenebrosa</name>
    <name type="common">Australian red waratah sea anemone</name>
    <dbReference type="NCBI Taxonomy" id="6105"/>
    <lineage>
        <taxon>Eukaryota</taxon>
        <taxon>Metazoa</taxon>
        <taxon>Cnidaria</taxon>
        <taxon>Anthozoa</taxon>
        <taxon>Hexacorallia</taxon>
        <taxon>Actiniaria</taxon>
        <taxon>Actiniidae</taxon>
        <taxon>Actinia</taxon>
    </lineage>
</organism>
<dbReference type="GeneID" id="116290769"/>
<dbReference type="GO" id="GO:0004197">
    <property type="term" value="F:cysteine-type endopeptidase activity"/>
    <property type="evidence" value="ECO:0007669"/>
    <property type="project" value="InterPro"/>
</dbReference>
<evidence type="ECO:0000256" key="5">
    <source>
        <dbReference type="ARBA" id="ARBA00022703"/>
    </source>
</evidence>
<dbReference type="InterPro" id="IPR011600">
    <property type="entry name" value="Pept_C14_caspase"/>
</dbReference>
<feature type="domain" description="Caspase family p20" evidence="15">
    <location>
        <begin position="314"/>
        <end position="446"/>
    </location>
</feature>
<keyword evidence="5" id="KW-0053">Apoptosis</keyword>
<evidence type="ECO:0000256" key="11">
    <source>
        <dbReference type="ARBA" id="ARBA00022833"/>
    </source>
</evidence>
<evidence type="ECO:0000256" key="9">
    <source>
        <dbReference type="ARBA" id="ARBA00022786"/>
    </source>
</evidence>
<dbReference type="Gene3D" id="3.40.50.1460">
    <property type="match status" value="1"/>
</dbReference>
<feature type="region of interest" description="Disordered" evidence="13">
    <location>
        <begin position="152"/>
        <end position="175"/>
    </location>
</feature>
<evidence type="ECO:0000256" key="12">
    <source>
        <dbReference type="RuleBase" id="RU003971"/>
    </source>
</evidence>
<dbReference type="GO" id="GO:0006915">
    <property type="term" value="P:apoptotic process"/>
    <property type="evidence" value="ECO:0007669"/>
    <property type="project" value="UniProtKB-KW"/>
</dbReference>
<dbReference type="InterPro" id="IPR001309">
    <property type="entry name" value="Pept_C14_p20"/>
</dbReference>
<dbReference type="InterPro" id="IPR029030">
    <property type="entry name" value="Caspase-like_dom_sf"/>
</dbReference>
<dbReference type="GO" id="GO:0006508">
    <property type="term" value="P:proteolysis"/>
    <property type="evidence" value="ECO:0007669"/>
    <property type="project" value="UniProtKB-KW"/>
</dbReference>
<dbReference type="Proteomes" id="UP000515163">
    <property type="component" value="Unplaced"/>
</dbReference>
<dbReference type="UniPathway" id="UPA00143"/>
<evidence type="ECO:0000256" key="8">
    <source>
        <dbReference type="ARBA" id="ARBA00022771"/>
    </source>
</evidence>
<keyword evidence="16" id="KW-1185">Reference proteome</keyword>
<accession>A0A6P8HM59</accession>
<evidence type="ECO:0000313" key="17">
    <source>
        <dbReference type="RefSeq" id="XP_031553730.1"/>
    </source>
</evidence>
<dbReference type="SMART" id="SM00115">
    <property type="entry name" value="CASc"/>
    <property type="match status" value="1"/>
</dbReference>
<name>A0A6P8HM59_ACTTE</name>
<feature type="region of interest" description="Disordered" evidence="13">
    <location>
        <begin position="259"/>
        <end position="282"/>
    </location>
</feature>
<keyword evidence="8" id="KW-0863">Zinc-finger</keyword>
<dbReference type="PROSITE" id="PS50208">
    <property type="entry name" value="CASPASE_P20"/>
    <property type="match status" value="1"/>
</dbReference>
<reference evidence="17" key="1">
    <citation type="submission" date="2025-08" db="UniProtKB">
        <authorList>
            <consortium name="RefSeq"/>
        </authorList>
    </citation>
    <scope>IDENTIFICATION</scope>
    <source>
        <tissue evidence="17">Tentacle</tissue>
    </source>
</reference>
<dbReference type="Pfam" id="PF00656">
    <property type="entry name" value="Peptidase_C14"/>
    <property type="match status" value="1"/>
</dbReference>
<dbReference type="InterPro" id="IPR040847">
    <property type="entry name" value="SH3_15"/>
</dbReference>
<dbReference type="Pfam" id="PF18346">
    <property type="entry name" value="SH3_15"/>
    <property type="match status" value="1"/>
</dbReference>